<name>A0A1B6VFY6_9PROT</name>
<dbReference type="Proteomes" id="UP000077786">
    <property type="component" value="Unassembled WGS sequence"/>
</dbReference>
<protein>
    <submittedName>
        <fullName evidence="1">Uncharacterized protein</fullName>
    </submittedName>
</protein>
<organism evidence="1 2">
    <name type="scientific">Gluconobacter cerinus</name>
    <dbReference type="NCBI Taxonomy" id="38307"/>
    <lineage>
        <taxon>Bacteria</taxon>
        <taxon>Pseudomonadati</taxon>
        <taxon>Pseudomonadota</taxon>
        <taxon>Alphaproteobacteria</taxon>
        <taxon>Acetobacterales</taxon>
        <taxon>Acetobacteraceae</taxon>
        <taxon>Gluconobacter</taxon>
    </lineage>
</organism>
<evidence type="ECO:0000313" key="1">
    <source>
        <dbReference type="EMBL" id="OAJ66110.1"/>
    </source>
</evidence>
<reference evidence="1 2" key="1">
    <citation type="submission" date="2016-03" db="EMBL/GenBank/DDBJ databases">
        <title>Draft genome sequence of Gluconobacter cerinus strain CECT 9110.</title>
        <authorList>
            <person name="Sainz F."/>
            <person name="Mas A."/>
            <person name="Torija M.J."/>
        </authorList>
    </citation>
    <scope>NUCLEOTIDE SEQUENCE [LARGE SCALE GENOMIC DNA]</scope>
    <source>
        <strain evidence="1 2">CECT 9110</strain>
    </source>
</reference>
<dbReference type="Gene3D" id="3.40.1350.110">
    <property type="match status" value="1"/>
</dbReference>
<evidence type="ECO:0000313" key="2">
    <source>
        <dbReference type="Proteomes" id="UP000077786"/>
    </source>
</evidence>
<proteinExistence type="predicted"/>
<accession>A0A1B6VFY6</accession>
<gene>
    <name evidence="1" type="ORF">A0123_03237</name>
</gene>
<sequence>MFDVRDMPSFDANARLRLPHEFLVQLASQRFAILDWHNTIGSDGPGDVALPVGMAAARMPLLHGLVSAPRRFGVAPAIHLCHPGQSGILPALGHGLSPVTHAVAVRAEGNHPFEGLDPTLVVIRPPFVSLDRPLRSSSSAHPAAGPGARIGILPDPVPVFGRQEGAQIKAPQSLRHHPRTDVGRLAVRPIPVRDERQESVEFVPVRHPALLLPVERGTAPGCFLTALKRDAKRNECRQGNLHKRDSNQSNPAEIKWQIWADMKKMPLYQTGNSRASSNSYVRFTQDEIKSYRFELGVRSEGTTDAQWEQICQAYRGAAAKMAAYTPSDVKPLTFEIDEIT</sequence>
<dbReference type="AlphaFoldDB" id="A0A1B6VFY6"/>
<comment type="caution">
    <text evidence="1">The sequence shown here is derived from an EMBL/GenBank/DDBJ whole genome shotgun (WGS) entry which is preliminary data.</text>
</comment>
<dbReference type="EMBL" id="LUTU01000021">
    <property type="protein sequence ID" value="OAJ66110.1"/>
    <property type="molecule type" value="Genomic_DNA"/>
</dbReference>
<dbReference type="PATRIC" id="fig|38307.3.peg.3384"/>